<dbReference type="PROSITE" id="PS51318">
    <property type="entry name" value="TAT"/>
    <property type="match status" value="1"/>
</dbReference>
<evidence type="ECO:0000313" key="2">
    <source>
        <dbReference type="EMBL" id="MCL6422102.1"/>
    </source>
</evidence>
<dbReference type="Gene3D" id="1.20.1260.10">
    <property type="match status" value="1"/>
</dbReference>
<dbReference type="Proteomes" id="UP001203761">
    <property type="component" value="Unassembled WGS sequence"/>
</dbReference>
<reference evidence="2" key="1">
    <citation type="submission" date="2022-02" db="EMBL/GenBank/DDBJ databases">
        <authorList>
            <person name="Lee M."/>
            <person name="Kim S.-J."/>
            <person name="Jung M.-Y."/>
        </authorList>
    </citation>
    <scope>NUCLEOTIDE SEQUENCE</scope>
    <source>
        <strain evidence="2">JHP9</strain>
    </source>
</reference>
<gene>
    <name evidence="2" type="ORF">Bequi_01635</name>
</gene>
<keyword evidence="3" id="KW-1185">Reference proteome</keyword>
<comment type="caution">
    <text evidence="2">The sequence shown here is derived from an EMBL/GenBank/DDBJ whole genome shotgun (WGS) entry which is preliminary data.</text>
</comment>
<name>A0ABT0QWR9_9MICO</name>
<feature type="region of interest" description="Disordered" evidence="1">
    <location>
        <begin position="105"/>
        <end position="136"/>
    </location>
</feature>
<dbReference type="InterPro" id="IPR006311">
    <property type="entry name" value="TAT_signal"/>
</dbReference>
<evidence type="ECO:0000313" key="3">
    <source>
        <dbReference type="Proteomes" id="UP001203761"/>
    </source>
</evidence>
<dbReference type="InterPro" id="IPR012347">
    <property type="entry name" value="Ferritin-like"/>
</dbReference>
<accession>A0ABT0QWR9</accession>
<proteinExistence type="predicted"/>
<sequence length="358" mass="36452">MRPLDELPSRRPSRRALLRGAAAAGAALPLSACGPVRIGQPTSYTPPPPGIDDLYRQDLLALLDQALALGALAAPDSVLAADDLLLRIRDALSAQRDALLTGAEAEEIESAAPSPSSATAGAPIDGAATPAPADLPAGAGAQELSDLLIRIRDLAAQAARQVSGSLARPVLAIAAHETWAAGRLAYLGAAAAPAPAPEAGQIVPVRDVPASDPPSIGASVDYDQALEAAQEDEWYAGYMHEVLAASASGAQRQALLEEAAGNRERAQQLGQFALADGAPEVRRAAVYPVPGGELSAQTLAALPVQLATALLQDHAALAGAAPFERRPLPIAAALSQAERLAPLVTALPPLPSLETGTE</sequence>
<organism evidence="2 3">
    <name type="scientific">Brachybacterium equifaecis</name>
    <dbReference type="NCBI Taxonomy" id="2910770"/>
    <lineage>
        <taxon>Bacteria</taxon>
        <taxon>Bacillati</taxon>
        <taxon>Actinomycetota</taxon>
        <taxon>Actinomycetes</taxon>
        <taxon>Micrococcales</taxon>
        <taxon>Dermabacteraceae</taxon>
        <taxon>Brachybacterium</taxon>
    </lineage>
</organism>
<dbReference type="RefSeq" id="WP_249736260.1">
    <property type="nucleotide sequence ID" value="NZ_JAKNCJ010000001.1"/>
</dbReference>
<protein>
    <submittedName>
        <fullName evidence="2">DUF4439 domain-containing protein</fullName>
    </submittedName>
</protein>
<evidence type="ECO:0000256" key="1">
    <source>
        <dbReference type="SAM" id="MobiDB-lite"/>
    </source>
</evidence>
<feature type="compositionally biased region" description="Low complexity" evidence="1">
    <location>
        <begin position="110"/>
        <end position="136"/>
    </location>
</feature>
<dbReference type="EMBL" id="JAKNCJ010000001">
    <property type="protein sequence ID" value="MCL6422102.1"/>
    <property type="molecule type" value="Genomic_DNA"/>
</dbReference>